<dbReference type="SMART" id="SM00487">
    <property type="entry name" value="DEXDc"/>
    <property type="match status" value="1"/>
</dbReference>
<evidence type="ECO:0000256" key="5">
    <source>
        <dbReference type="ARBA" id="ARBA00022741"/>
    </source>
</evidence>
<dbReference type="NCBIfam" id="TIGR01596">
    <property type="entry name" value="cas3_HD"/>
    <property type="match status" value="1"/>
</dbReference>
<evidence type="ECO:0000256" key="6">
    <source>
        <dbReference type="ARBA" id="ARBA00022801"/>
    </source>
</evidence>
<dbReference type="NCBIfam" id="TIGR01587">
    <property type="entry name" value="cas3_core"/>
    <property type="match status" value="1"/>
</dbReference>
<dbReference type="RefSeq" id="WP_206574604.1">
    <property type="nucleotide sequence ID" value="NZ_JAFKCV010000008.1"/>
</dbReference>
<proteinExistence type="inferred from homology"/>
<keyword evidence="12" id="KW-1185">Reference proteome</keyword>
<dbReference type="CDD" id="cd09641">
    <property type="entry name" value="Cas3''_I"/>
    <property type="match status" value="1"/>
</dbReference>
<evidence type="ECO:0000256" key="1">
    <source>
        <dbReference type="ARBA" id="ARBA00006847"/>
    </source>
</evidence>
<keyword evidence="3" id="KW-0540">Nuclease</keyword>
<keyword evidence="8" id="KW-0067">ATP-binding</keyword>
<dbReference type="InterPro" id="IPR038257">
    <property type="entry name" value="CRISPR-assoc_Cas3_HD_sf"/>
</dbReference>
<dbReference type="Pfam" id="PF18019">
    <property type="entry name" value="Cas3_HD"/>
    <property type="match status" value="1"/>
</dbReference>
<dbReference type="InterPro" id="IPR006474">
    <property type="entry name" value="Helicase_Cas3_CRISPR-ass_core"/>
</dbReference>
<comment type="similarity">
    <text evidence="1">In the N-terminal section; belongs to the CRISPR-associated nuclease Cas3-HD family.</text>
</comment>
<evidence type="ECO:0000256" key="4">
    <source>
        <dbReference type="ARBA" id="ARBA00022723"/>
    </source>
</evidence>
<name>A0A939DPR7_9ALTE</name>
<dbReference type="GO" id="GO:0016787">
    <property type="term" value="F:hydrolase activity"/>
    <property type="evidence" value="ECO:0007669"/>
    <property type="project" value="UniProtKB-KW"/>
</dbReference>
<evidence type="ECO:0000256" key="9">
    <source>
        <dbReference type="ARBA" id="ARBA00023118"/>
    </source>
</evidence>
<evidence type="ECO:0000256" key="3">
    <source>
        <dbReference type="ARBA" id="ARBA00022722"/>
    </source>
</evidence>
<dbReference type="SMART" id="SM00490">
    <property type="entry name" value="HELICc"/>
    <property type="match status" value="1"/>
</dbReference>
<dbReference type="InterPro" id="IPR054712">
    <property type="entry name" value="Cas3-like_dom"/>
</dbReference>
<keyword evidence="7" id="KW-0347">Helicase</keyword>
<comment type="similarity">
    <text evidence="2">In the central section; belongs to the CRISPR-associated helicase Cas3 family.</text>
</comment>
<reference evidence="11" key="1">
    <citation type="submission" date="2021-03" db="EMBL/GenBank/DDBJ databases">
        <title>novel species isolated from a fishpond in China.</title>
        <authorList>
            <person name="Lu H."/>
            <person name="Cai Z."/>
        </authorList>
    </citation>
    <scope>NUCLEOTIDE SEQUENCE</scope>
    <source>
        <strain evidence="11">JCM 30855</strain>
    </source>
</reference>
<evidence type="ECO:0000256" key="7">
    <source>
        <dbReference type="ARBA" id="ARBA00022806"/>
    </source>
</evidence>
<sequence>MNKAMVPDVIFRYWGKANSSAEEGPQYHLLPYHCLDVAAVGHRLLSDGSKLAQDIAEFLEIEIGQLQQMFVFALLLHDLGKFAAAFQCLKHFPDSHLISYDKRPVYDAKHGRHDMLGAVLLFQLLEQELLDFEIDLGLCDDEESEDFLFLLLDVSMGHHGKPIKRNTDRVEQKRLFDCYCAQQDLEAASAFIRQAAGLCPVKWPQSRVYEKPWLERFKQVSWQLAGMAVLADWLGSDSSIFSYEHSLIPLVDYWPVALQRANEALAKTELFRPLHIKGFESIERQFGFNPSPLQQWAESVEIDGPGQLFILEDVTGAGKTEAALALTQRIMAKGHADGFYFGLPTMATSNAMYRRIASYYRKIYNCDDGTVPSLVLAHGASKMDEEYQASIIEPDLIPNNQDDDYASKDESTSSFCNRWLADSRKKALLAPVGVGTIDQALLAILPRKHQVLRLLGLYRKVLIFDEVHSADSYMLELLDDLLQVHLRQGGSAILLSATLSMQQRALLCQSWQKAAHIISPKKPEKYDFPLTTQVSANGVFNEVEMDSRHEVSRELAVEFIHSEHMCLEMLVKAAQNQECAVWVRNSVKDALRAYEALVKKTGSDQDILLFHSRFVLGDRKQTEDKVLRIFGKGSTFNDRAGKVLICTQVFQESLDADADLMISDICPIDDLIQRAGRLHRHTRNQHREYQSGIKDQRSAPHLFLHCPEWDDKPSTDWLSRQFRDTEAVYRSPGKLWLGMQILRQLGAIRMPQQARQLIEAVYGPDAADRVPDSLADKHLLAICKDKQMKAAASQQQICWEKGYNQASAPYWFDDSIEISTRFSDLEYVEVLVLKLSEEGRLLPIFPDAKHPVALSTVKLEKRKTADCLAGIPEHLEKPLTDLQQRFPAIKFLQCWLPELDNQFSYCEYKGVVRLTG</sequence>
<dbReference type="GO" id="GO:0003724">
    <property type="term" value="F:RNA helicase activity"/>
    <property type="evidence" value="ECO:0007669"/>
    <property type="project" value="TreeGrafter"/>
</dbReference>
<dbReference type="Gene3D" id="1.10.3210.30">
    <property type="match status" value="1"/>
</dbReference>
<dbReference type="EMBL" id="JAFKCV010000008">
    <property type="protein sequence ID" value="MBN7826494.1"/>
    <property type="molecule type" value="Genomic_DNA"/>
</dbReference>
<keyword evidence="6" id="KW-0378">Hydrolase</keyword>
<comment type="caution">
    <text evidence="11">The sequence shown here is derived from an EMBL/GenBank/DDBJ whole genome shotgun (WGS) entry which is preliminary data.</text>
</comment>
<dbReference type="InterPro" id="IPR027417">
    <property type="entry name" value="P-loop_NTPase"/>
</dbReference>
<evidence type="ECO:0000256" key="8">
    <source>
        <dbReference type="ARBA" id="ARBA00022840"/>
    </source>
</evidence>
<dbReference type="InterPro" id="IPR014001">
    <property type="entry name" value="Helicase_ATP-bd"/>
</dbReference>
<dbReference type="PANTHER" id="PTHR47963">
    <property type="entry name" value="DEAD-BOX ATP-DEPENDENT RNA HELICASE 47, MITOCHONDRIAL"/>
    <property type="match status" value="1"/>
</dbReference>
<keyword evidence="4" id="KW-0479">Metal-binding</keyword>
<dbReference type="Pfam" id="PF22590">
    <property type="entry name" value="Cas3-like_C_2"/>
    <property type="match status" value="1"/>
</dbReference>
<dbReference type="SUPFAM" id="SSF52540">
    <property type="entry name" value="P-loop containing nucleoside triphosphate hydrolases"/>
    <property type="match status" value="1"/>
</dbReference>
<dbReference type="InterPro" id="IPR001650">
    <property type="entry name" value="Helicase_C-like"/>
</dbReference>
<dbReference type="PANTHER" id="PTHR47963:SF9">
    <property type="entry name" value="CRISPR-ASSOCIATED ENDONUCLEASE_HELICASE CAS3"/>
    <property type="match status" value="1"/>
</dbReference>
<evidence type="ECO:0000256" key="2">
    <source>
        <dbReference type="ARBA" id="ARBA00009046"/>
    </source>
</evidence>
<keyword evidence="5" id="KW-0547">Nucleotide-binding</keyword>
<feature type="domain" description="HD Cas3-type" evidence="10">
    <location>
        <begin position="23"/>
        <end position="234"/>
    </location>
</feature>
<dbReference type="GO" id="GO:0005524">
    <property type="term" value="F:ATP binding"/>
    <property type="evidence" value="ECO:0007669"/>
    <property type="project" value="UniProtKB-KW"/>
</dbReference>
<gene>
    <name evidence="11" type="primary">cas3</name>
    <name evidence="11" type="ORF">J0A66_14760</name>
</gene>
<dbReference type="PROSITE" id="PS51643">
    <property type="entry name" value="HD_CAS3"/>
    <property type="match status" value="1"/>
</dbReference>
<dbReference type="AlphaFoldDB" id="A0A939DPR7"/>
<dbReference type="InterPro" id="IPR050547">
    <property type="entry name" value="DEAD_box_RNA_helicases"/>
</dbReference>
<protein>
    <submittedName>
        <fullName evidence="11">CRISPR-associated helicase Cas3</fullName>
    </submittedName>
</protein>
<dbReference type="Proteomes" id="UP000664654">
    <property type="component" value="Unassembled WGS sequence"/>
</dbReference>
<dbReference type="Gene3D" id="3.40.50.300">
    <property type="entry name" value="P-loop containing nucleotide triphosphate hydrolases"/>
    <property type="match status" value="2"/>
</dbReference>
<accession>A0A939DPR7</accession>
<dbReference type="GO" id="GO:0046872">
    <property type="term" value="F:metal ion binding"/>
    <property type="evidence" value="ECO:0007669"/>
    <property type="project" value="UniProtKB-KW"/>
</dbReference>
<keyword evidence="9" id="KW-0051">Antiviral defense</keyword>
<evidence type="ECO:0000259" key="10">
    <source>
        <dbReference type="PROSITE" id="PS51643"/>
    </source>
</evidence>
<dbReference type="GO" id="GO:0051607">
    <property type="term" value="P:defense response to virus"/>
    <property type="evidence" value="ECO:0007669"/>
    <property type="project" value="UniProtKB-KW"/>
</dbReference>
<organism evidence="11 12">
    <name type="scientific">Bowmanella dokdonensis</name>
    <dbReference type="NCBI Taxonomy" id="751969"/>
    <lineage>
        <taxon>Bacteria</taxon>
        <taxon>Pseudomonadati</taxon>
        <taxon>Pseudomonadota</taxon>
        <taxon>Gammaproteobacteria</taxon>
        <taxon>Alteromonadales</taxon>
        <taxon>Alteromonadaceae</taxon>
        <taxon>Bowmanella</taxon>
    </lineage>
</organism>
<evidence type="ECO:0000313" key="12">
    <source>
        <dbReference type="Proteomes" id="UP000664654"/>
    </source>
</evidence>
<dbReference type="InterPro" id="IPR006483">
    <property type="entry name" value="CRISPR-assoc_Cas3_HD"/>
</dbReference>
<dbReference type="GO" id="GO:0003723">
    <property type="term" value="F:RNA binding"/>
    <property type="evidence" value="ECO:0007669"/>
    <property type="project" value="TreeGrafter"/>
</dbReference>
<evidence type="ECO:0000313" key="11">
    <source>
        <dbReference type="EMBL" id="MBN7826494.1"/>
    </source>
</evidence>
<dbReference type="GO" id="GO:0004518">
    <property type="term" value="F:nuclease activity"/>
    <property type="evidence" value="ECO:0007669"/>
    <property type="project" value="UniProtKB-KW"/>
</dbReference>